<feature type="compositionally biased region" description="Polar residues" evidence="6">
    <location>
        <begin position="826"/>
        <end position="851"/>
    </location>
</feature>
<reference evidence="8" key="2">
    <citation type="submission" date="2009-02" db="EMBL/GenBank/DDBJ databases">
        <title>The Genome Sequence of Ajellomyces capsulatus strain G186AR.</title>
        <authorList>
            <consortium name="The Broad Institute Genome Sequencing Platform"/>
            <person name="Champion M."/>
            <person name="Cuomo C."/>
            <person name="Ma L.-J."/>
            <person name="Henn M.R."/>
            <person name="Sil A."/>
            <person name="Goldman B."/>
            <person name="Young S.K."/>
            <person name="Kodira C.D."/>
            <person name="Zeng Q."/>
            <person name="Koehrsen M."/>
            <person name="Alvarado L."/>
            <person name="Berlin A."/>
            <person name="Borenstein D."/>
            <person name="Chen Z."/>
            <person name="Engels R."/>
            <person name="Freedman E."/>
            <person name="Gellesch M."/>
            <person name="Goldberg J."/>
            <person name="Griggs A."/>
            <person name="Gujja S."/>
            <person name="Heiman D."/>
            <person name="Hepburn T."/>
            <person name="Howarth C."/>
            <person name="Jen D."/>
            <person name="Larson L."/>
            <person name="Lewis B."/>
            <person name="Mehta T."/>
            <person name="Park D."/>
            <person name="Pearson M."/>
            <person name="Roberts A."/>
            <person name="Saif S."/>
            <person name="Shea T."/>
            <person name="Shenoy N."/>
            <person name="Sisk P."/>
            <person name="Stolte C."/>
            <person name="Sykes S."/>
            <person name="Walk T."/>
            <person name="White J."/>
            <person name="Yandava C."/>
            <person name="Klein B."/>
            <person name="McEwen J.G."/>
            <person name="Puccia R."/>
            <person name="Goldman G.H."/>
            <person name="Felipe M.S."/>
            <person name="Nino-Vega G."/>
            <person name="San-Blas G."/>
            <person name="Taylor J."/>
            <person name="Mendoza L."/>
            <person name="Galagan J."/>
            <person name="Nusbaum C."/>
            <person name="Birren B."/>
        </authorList>
    </citation>
    <scope>NUCLEOTIDE SEQUENCE</scope>
    <source>
        <strain evidence="8">G186AR</strain>
    </source>
</reference>
<sequence length="899" mass="99171">MYAVGSDSIFDDRLPWTNRALWSRHLLHAISPPIIIERGSVSSERRKTSPTPQIPRIAAWWLMLFVSTVPPLFADPGDIVFSPYMNTKISHCAGQLATIPTVFKFCCLWPVQGTCTYPQLELSHPPPPLQPPNAPNLLAPSSYPQNHYALSYDDDAGFLGRTCYGIASGGLSDTLELPNGCFEPIHSTIRRVPRALEEISISIPRFDCSLAPVKWRPASTRGLFHAEAALRYQYTVQQAPQMLISLQDIPSRTTTATTPLQTDCPGRVAEQIWLDKTTPKRPSFIPLGFWAVLTVELKYTRQSKSEPWIETTVRRVCQRIIGRIWEHAFRSSVTFLQEIRRSKHCKGGSFHFPRSTKGTILGQVFRSALSPCSPADLPTRDTTLNILPPTWLVSRLSLYSTTLYSIQSADLEKNPFPNPIFIPRLFFMSAPTFAEDPVTQRPALQSADFRLTVRQNPERARVAGGKEKERKAVDPPPIIQLKIDESKDPGQNYLQSPFYFMCCTLYNATEDTPATTAQSTALAGTLVSSLHRLKDTDNMEGGFFVFGDLSVKIEGEFRLKFNLFEMREVKRCGGSRDEVVYIKSILSKPFTVLPPKNFPGMTESTWLSRSFADQGVKLRIRKEARTLLKRPLNRAEPDYPAPPTQPRTPERSGASSQQMVAAYQTNRDYPFYNGPDAKRPRSSVDMSGRGLYEGDARYSYPPHAANPYQGQTYQQGMMQGYPTAGAGVSDYAIRQAQQGSTPTPFGSADESIGSIRSPGAGGYIGQPRYQSYSGAQMPYNLASSTQMSQMGESTPGRTGQAANMGGIVSGSAGMGMMPQAYQRSQFQPAGSNTLPPLQSNRQAAPSNSNGNARAYYDQSIQGTPPILPSQPGPSTNGDRYGSDGQVAFGAPGSSNTTPQ</sequence>
<dbReference type="PANTHER" id="PTHR33572:SF18">
    <property type="entry name" value="SPORE DEVELOPMENT REGULATOR VOSA"/>
    <property type="match status" value="1"/>
</dbReference>
<dbReference type="VEuPathDB" id="FungiDB:I7I50_07053"/>
<name>C0NJW3_AJECG</name>
<evidence type="ECO:0000256" key="1">
    <source>
        <dbReference type="ARBA" id="ARBA00004123"/>
    </source>
</evidence>
<evidence type="ECO:0000256" key="4">
    <source>
        <dbReference type="ARBA" id="ARBA00023163"/>
    </source>
</evidence>
<keyword evidence="10" id="KW-1185">Reference proteome</keyword>
<dbReference type="InterPro" id="IPR021740">
    <property type="entry name" value="Velvet"/>
</dbReference>
<evidence type="ECO:0000259" key="7">
    <source>
        <dbReference type="PROSITE" id="PS51821"/>
    </source>
</evidence>
<dbReference type="HOGENOM" id="CLU_322086_0_0_1"/>
<dbReference type="EMBL" id="GG663366">
    <property type="protein sequence ID" value="EEH08203.1"/>
    <property type="molecule type" value="Genomic_DNA"/>
</dbReference>
<keyword evidence="2" id="KW-0749">Sporulation</keyword>
<evidence type="ECO:0000313" key="10">
    <source>
        <dbReference type="Proteomes" id="UP000001631"/>
    </source>
</evidence>
<dbReference type="AlphaFoldDB" id="C0NJW3"/>
<organism evidence="8 10">
    <name type="scientific">Ajellomyces capsulatus (strain G186AR / H82 / ATCC MYA-2454 / RMSCC 2432)</name>
    <name type="common">Darling's disease fungus</name>
    <name type="synonym">Histoplasma capsulatum</name>
    <dbReference type="NCBI Taxonomy" id="447093"/>
    <lineage>
        <taxon>Eukaryota</taxon>
        <taxon>Fungi</taxon>
        <taxon>Dikarya</taxon>
        <taxon>Ascomycota</taxon>
        <taxon>Pezizomycotina</taxon>
        <taxon>Eurotiomycetes</taxon>
        <taxon>Eurotiomycetidae</taxon>
        <taxon>Onygenales</taxon>
        <taxon>Ajellomycetaceae</taxon>
        <taxon>Histoplasma</taxon>
    </lineage>
</organism>
<keyword evidence="5" id="KW-0539">Nucleus</keyword>
<feature type="region of interest" description="Disordered" evidence="6">
    <location>
        <begin position="627"/>
        <end position="658"/>
    </location>
</feature>
<feature type="domain" description="Velvet" evidence="7">
    <location>
        <begin position="444"/>
        <end position="621"/>
    </location>
</feature>
<protein>
    <recommendedName>
        <fullName evidence="7">Velvet domain-containing protein</fullName>
    </recommendedName>
</protein>
<dbReference type="GeneID" id="69036459"/>
<accession>C0NJW3</accession>
<gene>
    <name evidence="8" type="ORF">HCBG_03443</name>
    <name evidence="9" type="ORF">HCBG_03492</name>
</gene>
<dbReference type="STRING" id="447093.C0NJW3"/>
<dbReference type="InterPro" id="IPR038491">
    <property type="entry name" value="Velvet_dom_sf"/>
</dbReference>
<dbReference type="InterPro" id="IPR037525">
    <property type="entry name" value="Velvet_dom"/>
</dbReference>
<reference evidence="10" key="1">
    <citation type="submission" date="2009-02" db="EMBL/GenBank/DDBJ databases">
        <title>The genome sequence of Ajellomyces capsulatus strain G186AR.</title>
        <authorList>
            <person name="Champion M."/>
            <person name="Cuomo C.A."/>
            <person name="Ma L.-J."/>
            <person name="Henn M.R."/>
            <person name="Sil A."/>
            <person name="Goldman B."/>
            <person name="Young S.K."/>
            <person name="Kodira C.D."/>
            <person name="Zeng Q."/>
            <person name="Koehrsen M."/>
            <person name="Alvarado L."/>
            <person name="Berlin A."/>
            <person name="Borenstein D."/>
            <person name="Chen Z."/>
            <person name="Engels R."/>
            <person name="Freedman E."/>
            <person name="Gellesch M."/>
            <person name="Goldberg J."/>
            <person name="Griggs A."/>
            <person name="Gujja S."/>
            <person name="Heiman D."/>
            <person name="Hepburn T."/>
            <person name="Howarth C."/>
            <person name="Jen D."/>
            <person name="Larson L."/>
            <person name="Lewis B."/>
            <person name="Mehta T."/>
            <person name="Park D."/>
            <person name="Pearson M."/>
            <person name="Roberts A."/>
            <person name="Saif S."/>
            <person name="Shea T."/>
            <person name="Shenoy N."/>
            <person name="Sisk P."/>
            <person name="Stolte C."/>
            <person name="Sykes S."/>
            <person name="Walk T."/>
            <person name="White J."/>
            <person name="Yandava C."/>
            <person name="Klein B."/>
            <person name="McEwen J.G."/>
            <person name="Puccia R."/>
            <person name="Goldman G.H."/>
            <person name="Felipe M.S."/>
            <person name="Nino-Vega G."/>
            <person name="San-Blas G."/>
            <person name="Taylor J."/>
            <person name="Mendoza L."/>
            <person name="Galagan J.E."/>
            <person name="Nusbaum C."/>
            <person name="Birren B.W."/>
        </authorList>
    </citation>
    <scope>NUCLEOTIDE SEQUENCE [LARGE SCALE GENOMIC DNA]</scope>
    <source>
        <strain evidence="10">G186AR / H82 / ATCC MYA-2454 / RMSCC 2432</strain>
    </source>
</reference>
<evidence type="ECO:0000256" key="2">
    <source>
        <dbReference type="ARBA" id="ARBA00022969"/>
    </source>
</evidence>
<keyword evidence="4" id="KW-0804">Transcription</keyword>
<evidence type="ECO:0000256" key="3">
    <source>
        <dbReference type="ARBA" id="ARBA00023015"/>
    </source>
</evidence>
<dbReference type="InParanoid" id="C0NJW3"/>
<dbReference type="RefSeq" id="XP_045288635.1">
    <property type="nucleotide sequence ID" value="XM_045430492.1"/>
</dbReference>
<comment type="subcellular location">
    <subcellularLocation>
        <location evidence="1">Nucleus</location>
    </subcellularLocation>
</comment>
<dbReference type="PROSITE" id="PS51821">
    <property type="entry name" value="VELVET"/>
    <property type="match status" value="1"/>
</dbReference>
<evidence type="ECO:0000313" key="9">
    <source>
        <dbReference type="EMBL" id="EEH08203.1"/>
    </source>
</evidence>
<dbReference type="PANTHER" id="PTHR33572">
    <property type="entry name" value="SPORE DEVELOPMENT REGULATOR VOSA"/>
    <property type="match status" value="1"/>
</dbReference>
<evidence type="ECO:0000313" key="8">
    <source>
        <dbReference type="EMBL" id="EEH08154.1"/>
    </source>
</evidence>
<dbReference type="Proteomes" id="UP000001631">
    <property type="component" value="Unassembled WGS sequence"/>
</dbReference>
<dbReference type="Gene3D" id="2.60.40.3960">
    <property type="entry name" value="Velvet domain"/>
    <property type="match status" value="1"/>
</dbReference>
<proteinExistence type="predicted"/>
<keyword evidence="3" id="KW-0805">Transcription regulation</keyword>
<dbReference type="Pfam" id="PF11754">
    <property type="entry name" value="Velvet"/>
    <property type="match status" value="1"/>
</dbReference>
<evidence type="ECO:0000256" key="5">
    <source>
        <dbReference type="ARBA" id="ARBA00023242"/>
    </source>
</evidence>
<feature type="region of interest" description="Disordered" evidence="6">
    <location>
        <begin position="826"/>
        <end position="899"/>
    </location>
</feature>
<dbReference type="EMBL" id="GG663366">
    <property type="protein sequence ID" value="EEH08154.1"/>
    <property type="molecule type" value="Genomic_DNA"/>
</dbReference>
<evidence type="ECO:0000256" key="6">
    <source>
        <dbReference type="SAM" id="MobiDB-lite"/>
    </source>
</evidence>
<dbReference type="GO" id="GO:0030435">
    <property type="term" value="P:sporulation resulting in formation of a cellular spore"/>
    <property type="evidence" value="ECO:0007669"/>
    <property type="project" value="UniProtKB-KW"/>
</dbReference>
<dbReference type="GO" id="GO:0005634">
    <property type="term" value="C:nucleus"/>
    <property type="evidence" value="ECO:0007669"/>
    <property type="project" value="UniProtKB-SubCell"/>
</dbReference>